<organism evidence="2 3">
    <name type="scientific">Puccinia graminis f. sp. tritici</name>
    <dbReference type="NCBI Taxonomy" id="56615"/>
    <lineage>
        <taxon>Eukaryota</taxon>
        <taxon>Fungi</taxon>
        <taxon>Dikarya</taxon>
        <taxon>Basidiomycota</taxon>
        <taxon>Pucciniomycotina</taxon>
        <taxon>Pucciniomycetes</taxon>
        <taxon>Pucciniales</taxon>
        <taxon>Pucciniaceae</taxon>
        <taxon>Puccinia</taxon>
    </lineage>
</organism>
<evidence type="ECO:0000313" key="2">
    <source>
        <dbReference type="EMBL" id="KAA1109891.1"/>
    </source>
</evidence>
<protein>
    <submittedName>
        <fullName evidence="2">Uncharacterized protein</fullName>
    </submittedName>
</protein>
<dbReference type="OrthoDB" id="10269438at2759"/>
<evidence type="ECO:0000256" key="1">
    <source>
        <dbReference type="SAM" id="MobiDB-lite"/>
    </source>
</evidence>
<dbReference type="EMBL" id="VSWC01000027">
    <property type="protein sequence ID" value="KAA1109891.1"/>
    <property type="molecule type" value="Genomic_DNA"/>
</dbReference>
<dbReference type="AlphaFoldDB" id="A0A5B0Q9Q3"/>
<keyword evidence="3" id="KW-1185">Reference proteome</keyword>
<sequence>MANKTDISPPKRKFTGSDTSSDSPKRNCLETAQLRSDFTFSGYISKTFPDHEIASIDSLGIWSSQRGNYDGGFNYFYQVCQYMELNMNSQEFPTSAFLHVRFDLTRCCLALLDPTKAIDSLTPCLNWSVPYGICFGHELWETLSILYTSAKRLKEHRTNLDLAFKSGNWSEAIQTINQVATTRLKNFPNASIMLPGQWSYWKAEALAQVGKVTESKVVIS</sequence>
<accession>A0A5B0Q9Q3</accession>
<dbReference type="Proteomes" id="UP000324748">
    <property type="component" value="Unassembled WGS sequence"/>
</dbReference>
<evidence type="ECO:0000313" key="3">
    <source>
        <dbReference type="Proteomes" id="UP000324748"/>
    </source>
</evidence>
<comment type="caution">
    <text evidence="2">The sequence shown here is derived from an EMBL/GenBank/DDBJ whole genome shotgun (WGS) entry which is preliminary data.</text>
</comment>
<reference evidence="2 3" key="1">
    <citation type="submission" date="2019-05" db="EMBL/GenBank/DDBJ databases">
        <title>Emergence of the Ug99 lineage of the wheat stem rust pathogen through somatic hybridization.</title>
        <authorList>
            <person name="Li F."/>
            <person name="Upadhyaya N.M."/>
            <person name="Sperschneider J."/>
            <person name="Matny O."/>
            <person name="Nguyen-Phuc H."/>
            <person name="Mago R."/>
            <person name="Raley C."/>
            <person name="Miller M.E."/>
            <person name="Silverstein K.A.T."/>
            <person name="Henningsen E."/>
            <person name="Hirsch C.D."/>
            <person name="Visser B."/>
            <person name="Pretorius Z.A."/>
            <person name="Steffenson B.J."/>
            <person name="Schwessinger B."/>
            <person name="Dodds P.N."/>
            <person name="Figueroa M."/>
        </authorList>
    </citation>
    <scope>NUCLEOTIDE SEQUENCE [LARGE SCALE GENOMIC DNA]</scope>
    <source>
        <strain evidence="2">21-0</strain>
    </source>
</reference>
<feature type="region of interest" description="Disordered" evidence="1">
    <location>
        <begin position="1"/>
        <end position="26"/>
    </location>
</feature>
<name>A0A5B0Q9Q3_PUCGR</name>
<gene>
    <name evidence="2" type="ORF">PGT21_001846</name>
</gene>
<proteinExistence type="predicted"/>